<dbReference type="PROSITE" id="PS51186">
    <property type="entry name" value="GNAT"/>
    <property type="match status" value="1"/>
</dbReference>
<reference evidence="4 5" key="1">
    <citation type="journal article" date="2019" name="Environ. Microbiol.">
        <title>The phytopathogenic nature of Dickeya aquatica 174/2 and the dynamic early evolution of Dickeya pathogenicity.</title>
        <authorList>
            <person name="Duprey A."/>
            <person name="Taib N."/>
            <person name="Leonard S."/>
            <person name="Garin T."/>
            <person name="Flandrois J.P."/>
            <person name="Nasser W."/>
            <person name="Brochier-Armanet C."/>
            <person name="Reverchon S."/>
        </authorList>
    </citation>
    <scope>NUCLEOTIDE SEQUENCE [LARGE SCALE GENOMIC DNA]</scope>
    <source>
        <strain evidence="4 5">NCPPB 569</strain>
    </source>
</reference>
<protein>
    <submittedName>
        <fullName evidence="4">GNAT family N-acetyltransferase</fullName>
    </submittedName>
</protein>
<dbReference type="EMBL" id="CP042220">
    <property type="protein sequence ID" value="QDX28439.1"/>
    <property type="molecule type" value="Genomic_DNA"/>
</dbReference>
<dbReference type="Gene3D" id="3.40.630.30">
    <property type="match status" value="1"/>
</dbReference>
<dbReference type="InterPro" id="IPR016181">
    <property type="entry name" value="Acyl_CoA_acyltransferase"/>
</dbReference>
<keyword evidence="5" id="KW-1185">Reference proteome</keyword>
<dbReference type="PANTHER" id="PTHR43877">
    <property type="entry name" value="AMINOALKYLPHOSPHONATE N-ACETYLTRANSFERASE-RELATED-RELATED"/>
    <property type="match status" value="1"/>
</dbReference>
<keyword evidence="1 4" id="KW-0808">Transferase</keyword>
<evidence type="ECO:0000313" key="5">
    <source>
        <dbReference type="Proteomes" id="UP000320591"/>
    </source>
</evidence>
<name>A0A5B8HDL3_9GAMM</name>
<accession>A0A5B8HDL3</accession>
<evidence type="ECO:0000256" key="2">
    <source>
        <dbReference type="ARBA" id="ARBA00023315"/>
    </source>
</evidence>
<dbReference type="Pfam" id="PF00583">
    <property type="entry name" value="Acetyltransf_1"/>
    <property type="match status" value="1"/>
</dbReference>
<dbReference type="InterPro" id="IPR050832">
    <property type="entry name" value="Bact_Acetyltransf"/>
</dbReference>
<dbReference type="STRING" id="568768.GCA_000406125_00046"/>
<proteinExistence type="predicted"/>
<evidence type="ECO:0000259" key="3">
    <source>
        <dbReference type="PROSITE" id="PS51186"/>
    </source>
</evidence>
<dbReference type="OrthoDB" id="336415at2"/>
<dbReference type="AlphaFoldDB" id="A0A5B8HDL3"/>
<gene>
    <name evidence="4" type="ORF">Dpoa569_0000071</name>
</gene>
<evidence type="ECO:0000313" key="4">
    <source>
        <dbReference type="EMBL" id="QDX28439.1"/>
    </source>
</evidence>
<dbReference type="CDD" id="cd04301">
    <property type="entry name" value="NAT_SF"/>
    <property type="match status" value="1"/>
</dbReference>
<dbReference type="InterPro" id="IPR000182">
    <property type="entry name" value="GNAT_dom"/>
</dbReference>
<feature type="domain" description="N-acetyltransferase" evidence="3">
    <location>
        <begin position="1"/>
        <end position="155"/>
    </location>
</feature>
<dbReference type="KEGG" id="dic:Dpoa569_0000071"/>
<sequence length="157" mass="17746">MMLIDFTPADYPRLIRWIESDELNLLWGGPTYSFPLTTAQITNHLANPQFVPYLFKHQRNIVGFIELYQVEPHHSRLCRVFIDPAFRGVGLAQAMLKAAIQRAAQQFGAHTISLSVFSHNHSAMRCYQSLGFHIAAVAPFGDKGLELTTMRLILSCT</sequence>
<dbReference type="GO" id="GO:0016747">
    <property type="term" value="F:acyltransferase activity, transferring groups other than amino-acyl groups"/>
    <property type="evidence" value="ECO:0007669"/>
    <property type="project" value="InterPro"/>
</dbReference>
<evidence type="ECO:0000256" key="1">
    <source>
        <dbReference type="ARBA" id="ARBA00022679"/>
    </source>
</evidence>
<dbReference type="Proteomes" id="UP000320591">
    <property type="component" value="Chromosome"/>
</dbReference>
<keyword evidence="2" id="KW-0012">Acyltransferase</keyword>
<organism evidence="4 5">
    <name type="scientific">Dickeya poaceiphila</name>
    <dbReference type="NCBI Taxonomy" id="568768"/>
    <lineage>
        <taxon>Bacteria</taxon>
        <taxon>Pseudomonadati</taxon>
        <taxon>Pseudomonadota</taxon>
        <taxon>Gammaproteobacteria</taxon>
        <taxon>Enterobacterales</taxon>
        <taxon>Pectobacteriaceae</taxon>
        <taxon>Dickeya</taxon>
    </lineage>
</organism>
<dbReference type="SUPFAM" id="SSF55729">
    <property type="entry name" value="Acyl-CoA N-acyltransferases (Nat)"/>
    <property type="match status" value="1"/>
</dbReference>